<accession>A0ABN0ZQ68</accession>
<protein>
    <submittedName>
        <fullName evidence="1">Uncharacterized protein</fullName>
    </submittedName>
</protein>
<dbReference type="EMBL" id="BAAAHB010000012">
    <property type="protein sequence ID" value="GAA0455340.1"/>
    <property type="molecule type" value="Genomic_DNA"/>
</dbReference>
<comment type="caution">
    <text evidence="1">The sequence shown here is derived from an EMBL/GenBank/DDBJ whole genome shotgun (WGS) entry which is preliminary data.</text>
</comment>
<dbReference type="Proteomes" id="UP001499895">
    <property type="component" value="Unassembled WGS sequence"/>
</dbReference>
<organism evidence="1 2">
    <name type="scientific">Streptomyces stramineus</name>
    <dbReference type="NCBI Taxonomy" id="173861"/>
    <lineage>
        <taxon>Bacteria</taxon>
        <taxon>Bacillati</taxon>
        <taxon>Actinomycetota</taxon>
        <taxon>Actinomycetes</taxon>
        <taxon>Kitasatosporales</taxon>
        <taxon>Streptomycetaceae</taxon>
        <taxon>Streptomyces</taxon>
    </lineage>
</organism>
<evidence type="ECO:0000313" key="1">
    <source>
        <dbReference type="EMBL" id="GAA0455340.1"/>
    </source>
</evidence>
<evidence type="ECO:0000313" key="2">
    <source>
        <dbReference type="Proteomes" id="UP001499895"/>
    </source>
</evidence>
<name>A0ABN0ZQ68_9ACTN</name>
<sequence>MGWLNSFVLSQRQQCGDVRRDARVLLDSGRGCPRCKERQVAHCGQCRVVAAVQATVPPALRISCWSTLSVVT</sequence>
<reference evidence="1 2" key="1">
    <citation type="journal article" date="2019" name="Int. J. Syst. Evol. Microbiol.">
        <title>The Global Catalogue of Microorganisms (GCM) 10K type strain sequencing project: providing services to taxonomists for standard genome sequencing and annotation.</title>
        <authorList>
            <consortium name="The Broad Institute Genomics Platform"/>
            <consortium name="The Broad Institute Genome Sequencing Center for Infectious Disease"/>
            <person name="Wu L."/>
            <person name="Ma J."/>
        </authorList>
    </citation>
    <scope>NUCLEOTIDE SEQUENCE [LARGE SCALE GENOMIC DNA]</scope>
    <source>
        <strain evidence="1 2">JCM 10649</strain>
    </source>
</reference>
<keyword evidence="2" id="KW-1185">Reference proteome</keyword>
<gene>
    <name evidence="1" type="ORF">GCM10009544_17610</name>
</gene>
<proteinExistence type="predicted"/>